<comment type="caution">
    <text evidence="2">The sequence shown here is derived from an EMBL/GenBank/DDBJ whole genome shotgun (WGS) entry which is preliminary data.</text>
</comment>
<feature type="transmembrane region" description="Helical" evidence="1">
    <location>
        <begin position="197"/>
        <end position="217"/>
    </location>
</feature>
<feature type="transmembrane region" description="Helical" evidence="1">
    <location>
        <begin position="84"/>
        <end position="105"/>
    </location>
</feature>
<evidence type="ECO:0000313" key="2">
    <source>
        <dbReference type="EMBL" id="GKT29000.1"/>
    </source>
</evidence>
<keyword evidence="1" id="KW-0812">Transmembrane</keyword>
<evidence type="ECO:0000256" key="1">
    <source>
        <dbReference type="SAM" id="Phobius"/>
    </source>
</evidence>
<feature type="transmembrane region" description="Helical" evidence="1">
    <location>
        <begin position="157"/>
        <end position="177"/>
    </location>
</feature>
<evidence type="ECO:0000313" key="3">
    <source>
        <dbReference type="Proteomes" id="UP001057375"/>
    </source>
</evidence>
<accession>A0ABQ5KCS0</accession>
<feature type="transmembrane region" description="Helical" evidence="1">
    <location>
        <begin position="21"/>
        <end position="44"/>
    </location>
</feature>
<organism evidence="2 3">
    <name type="scientific">Aduncisulcus paluster</name>
    <dbReference type="NCBI Taxonomy" id="2918883"/>
    <lineage>
        <taxon>Eukaryota</taxon>
        <taxon>Metamonada</taxon>
        <taxon>Carpediemonas-like organisms</taxon>
        <taxon>Aduncisulcus</taxon>
    </lineage>
</organism>
<keyword evidence="3" id="KW-1185">Reference proteome</keyword>
<feature type="non-terminal residue" evidence="2">
    <location>
        <position position="1"/>
    </location>
</feature>
<feature type="transmembrane region" description="Helical" evidence="1">
    <location>
        <begin position="276"/>
        <end position="294"/>
    </location>
</feature>
<reference evidence="2" key="1">
    <citation type="submission" date="2022-03" db="EMBL/GenBank/DDBJ databases">
        <title>Draft genome sequence of Aduncisulcus paluster, a free-living microaerophilic Fornicata.</title>
        <authorList>
            <person name="Yuyama I."/>
            <person name="Kume K."/>
            <person name="Tamura T."/>
            <person name="Inagaki Y."/>
            <person name="Hashimoto T."/>
        </authorList>
    </citation>
    <scope>NUCLEOTIDE SEQUENCE</scope>
    <source>
        <strain evidence="2">NY0171</strain>
    </source>
</reference>
<dbReference type="EMBL" id="BQXS01000598">
    <property type="protein sequence ID" value="GKT29000.1"/>
    <property type="molecule type" value="Genomic_DNA"/>
</dbReference>
<keyword evidence="1" id="KW-0472">Membrane</keyword>
<sequence length="487" mass="56118">SKLRERIDYSSQETRTRNFSLKLFLYSFLIHTIPFVLGTVFHAYCGSWTLIFPLIFLSLGFLLGIVDIFLSLCDFTIGVSPLRIASTFTWLIFNILSSCIVAQLFDLAYNQGKEHYGFVWMLFAKIPLFSLFGFFYSIRAFHMRRNMSEGKYNIVSFVMFFVFLFMMIGMDIMAWIFGPLGFSAVSGFVKFEFYCVMITSFLLDIVIPVVGFIGWFYQTEGLGDRLYDMFQLSKEPLWRAISLVRVLEDEPLEYFAFLIIMGLGSIVILVSSFMLWIIAILVLLFVILAVQELLQGVENQIHSQYKRCTRSQDWLYWVYTEGVRLWIDVGLIPTVESRSKTLFLELKDVPITLRHVVDGIVLCGGAILSVVFQIALMSTVDIVPMVSMVKWTQQLIPQIEFIPPSSVIISALLYEFFSLNHFSLCAQSCGVFLEYSSSSELINVFCSSIPGYHWRQFIGKMFYSNLYSSEKHKFIVLPKKRSEKGEC</sequence>
<feature type="transmembrane region" description="Helical" evidence="1">
    <location>
        <begin position="50"/>
        <end position="72"/>
    </location>
</feature>
<protein>
    <submittedName>
        <fullName evidence="2">Uncharacterized protein</fullName>
    </submittedName>
</protein>
<dbReference type="Proteomes" id="UP001057375">
    <property type="component" value="Unassembled WGS sequence"/>
</dbReference>
<gene>
    <name evidence="2" type="ORF">ADUPG1_000987</name>
</gene>
<name>A0ABQ5KCS0_9EUKA</name>
<keyword evidence="1" id="KW-1133">Transmembrane helix</keyword>
<feature type="transmembrane region" description="Helical" evidence="1">
    <location>
        <begin position="117"/>
        <end position="136"/>
    </location>
</feature>
<feature type="transmembrane region" description="Helical" evidence="1">
    <location>
        <begin position="355"/>
        <end position="380"/>
    </location>
</feature>
<proteinExistence type="predicted"/>